<dbReference type="RefSeq" id="XP_053580857.1">
    <property type="nucleotide sequence ID" value="XM_053731944.1"/>
</dbReference>
<dbReference type="Proteomes" id="UP000483820">
    <property type="component" value="Chromosome V"/>
</dbReference>
<dbReference type="CTD" id="78776509"/>
<evidence type="ECO:0000313" key="3">
    <source>
        <dbReference type="Proteomes" id="UP000483820"/>
    </source>
</evidence>
<keyword evidence="1" id="KW-1133">Transmembrane helix</keyword>
<proteinExistence type="predicted"/>
<feature type="transmembrane region" description="Helical" evidence="1">
    <location>
        <begin position="66"/>
        <end position="86"/>
    </location>
</feature>
<evidence type="ECO:0000313" key="2">
    <source>
        <dbReference type="EMBL" id="KAF1750639.1"/>
    </source>
</evidence>
<keyword evidence="1" id="KW-0812">Transmembrane</keyword>
<keyword evidence="1" id="KW-0472">Membrane</keyword>
<organism evidence="2 3">
    <name type="scientific">Caenorhabditis remanei</name>
    <name type="common">Caenorhabditis vulgaris</name>
    <dbReference type="NCBI Taxonomy" id="31234"/>
    <lineage>
        <taxon>Eukaryota</taxon>
        <taxon>Metazoa</taxon>
        <taxon>Ecdysozoa</taxon>
        <taxon>Nematoda</taxon>
        <taxon>Chromadorea</taxon>
        <taxon>Rhabditida</taxon>
        <taxon>Rhabditina</taxon>
        <taxon>Rhabditomorpha</taxon>
        <taxon>Rhabditoidea</taxon>
        <taxon>Rhabditidae</taxon>
        <taxon>Peloderinae</taxon>
        <taxon>Caenorhabditis</taxon>
    </lineage>
</organism>
<comment type="caution">
    <text evidence="2">The sequence shown here is derived from an EMBL/GenBank/DDBJ whole genome shotgun (WGS) entry which is preliminary data.</text>
</comment>
<accession>A0A6A5G820</accession>
<gene>
    <name evidence="2" type="ORF">GCK72_017190</name>
</gene>
<sequence length="115" mass="12617">MTSFLPAGSCLLDNHTTTAIRFFENKCLKMLPAALTILLIQLLIGLAQSVAMIMGGHHSKGPAPPISWFFLIMFFFCLAVGLMLAIGCCCNKKLRAEYCGGKKSQDIQRSVQYTV</sequence>
<dbReference type="GeneID" id="78776509"/>
<dbReference type="KEGG" id="crq:GCK72_017190"/>
<dbReference type="AlphaFoldDB" id="A0A6A5G820"/>
<evidence type="ECO:0000256" key="1">
    <source>
        <dbReference type="SAM" id="Phobius"/>
    </source>
</evidence>
<name>A0A6A5G820_CAERE</name>
<reference evidence="2 3" key="1">
    <citation type="submission" date="2019-12" db="EMBL/GenBank/DDBJ databases">
        <title>Chromosome-level assembly of the Caenorhabditis remanei genome.</title>
        <authorList>
            <person name="Teterina A.A."/>
            <person name="Willis J.H."/>
            <person name="Phillips P.C."/>
        </authorList>
    </citation>
    <scope>NUCLEOTIDE SEQUENCE [LARGE SCALE GENOMIC DNA]</scope>
    <source>
        <strain evidence="2 3">PX506</strain>
        <tissue evidence="2">Whole organism</tissue>
    </source>
</reference>
<protein>
    <submittedName>
        <fullName evidence="2">Uncharacterized protein</fullName>
    </submittedName>
</protein>
<dbReference type="EMBL" id="WUAV01000005">
    <property type="protein sequence ID" value="KAF1750639.1"/>
    <property type="molecule type" value="Genomic_DNA"/>
</dbReference>
<feature type="transmembrane region" description="Helical" evidence="1">
    <location>
        <begin position="31"/>
        <end position="54"/>
    </location>
</feature>